<accession>A0ABU9LUT7</accession>
<evidence type="ECO:0000256" key="1">
    <source>
        <dbReference type="SAM" id="SignalP"/>
    </source>
</evidence>
<proteinExistence type="predicted"/>
<dbReference type="Gene3D" id="2.40.128.140">
    <property type="entry name" value="Outer membrane protein"/>
    <property type="match status" value="1"/>
</dbReference>
<dbReference type="EMBL" id="JBCEVZ010000018">
    <property type="protein sequence ID" value="MEL5994482.1"/>
    <property type="molecule type" value="Genomic_DNA"/>
</dbReference>
<keyword evidence="3" id="KW-1185">Reference proteome</keyword>
<feature type="chain" id="PRO_5046356189" evidence="1">
    <location>
        <begin position="19"/>
        <end position="325"/>
    </location>
</feature>
<dbReference type="Proteomes" id="UP001479606">
    <property type="component" value="Unassembled WGS sequence"/>
</dbReference>
<organism evidence="2 3">
    <name type="scientific">Hymenobacter segetis</name>
    <dbReference type="NCBI Taxonomy" id="2025509"/>
    <lineage>
        <taxon>Bacteria</taxon>
        <taxon>Pseudomonadati</taxon>
        <taxon>Bacteroidota</taxon>
        <taxon>Cytophagia</taxon>
        <taxon>Cytophagales</taxon>
        <taxon>Hymenobacteraceae</taxon>
        <taxon>Hymenobacter</taxon>
    </lineage>
</organism>
<gene>
    <name evidence="2" type="ORF">AAFH49_09705</name>
</gene>
<sequence>MRLLFLLFLSLLPRLLSAAPTPADTLHPLSPARLLRYTYANDLFFRTDYYFTQGMTLTLVHPMLARLPVRHLLTAGPRGSTQQHGLTLRYDGFTPLRIQDAFIRVGDRPYAAYLYASFFRISNQPARRQRLTTALEIGFIGPAAGGKELQTAIHRVTGNAEPRGWDYQISNALIIGYRVAFEKQLAASRHIELLGNAEASLGTLYTYAGTGLRLRVGKFRPYFANLSVACPSHSAEPQPWQLYGEAALKGHLVGYDATLQGSPFTNRDPYTLPADAVRRAVLRSSGGMVLAHSGLSFAATATWVSPEFAGGRSHRWGQLGVTVAF</sequence>
<evidence type="ECO:0000313" key="2">
    <source>
        <dbReference type="EMBL" id="MEL5994482.1"/>
    </source>
</evidence>
<dbReference type="InterPro" id="IPR018707">
    <property type="entry name" value="LpxR"/>
</dbReference>
<reference evidence="2 3" key="1">
    <citation type="journal article" date="2018" name="Arch. Microbiol.">
        <title>Hymenobacter segetis sp. nov., isolated from soil.</title>
        <authorList>
            <person name="Ten L.N."/>
            <person name="Lim S.J."/>
            <person name="Kim B.O."/>
            <person name="Kang I.K."/>
            <person name="Jung H.Y."/>
        </authorList>
    </citation>
    <scope>NUCLEOTIDE SEQUENCE [LARGE SCALE GENOMIC DNA]</scope>
    <source>
        <strain evidence="2 3">S7-3-11</strain>
    </source>
</reference>
<dbReference type="Pfam" id="PF09982">
    <property type="entry name" value="LpxR"/>
    <property type="match status" value="1"/>
</dbReference>
<dbReference type="InterPro" id="IPR037107">
    <property type="entry name" value="Put_OMP_sf"/>
</dbReference>
<dbReference type="RefSeq" id="WP_342297666.1">
    <property type="nucleotide sequence ID" value="NZ_JBCEVZ010000018.1"/>
</dbReference>
<feature type="signal peptide" evidence="1">
    <location>
        <begin position="1"/>
        <end position="18"/>
    </location>
</feature>
<name>A0ABU9LUT7_9BACT</name>
<comment type="caution">
    <text evidence="2">The sequence shown here is derived from an EMBL/GenBank/DDBJ whole genome shotgun (WGS) entry which is preliminary data.</text>
</comment>
<protein>
    <submittedName>
        <fullName evidence="2">Lipid A deacylase LpxR family protein</fullName>
    </submittedName>
</protein>
<evidence type="ECO:0000313" key="3">
    <source>
        <dbReference type="Proteomes" id="UP001479606"/>
    </source>
</evidence>
<keyword evidence="1" id="KW-0732">Signal</keyword>